<dbReference type="Gene3D" id="3.40.50.300">
    <property type="entry name" value="P-loop containing nucleotide triphosphate hydrolases"/>
    <property type="match status" value="1"/>
</dbReference>
<accession>A0A0F9MVU2</accession>
<dbReference type="Gene3D" id="3.30.420.240">
    <property type="match status" value="1"/>
</dbReference>
<protein>
    <submittedName>
        <fullName evidence="1">Uncharacterized protein</fullName>
    </submittedName>
</protein>
<proteinExistence type="predicted"/>
<evidence type="ECO:0000313" key="1">
    <source>
        <dbReference type="EMBL" id="KKN11415.1"/>
    </source>
</evidence>
<dbReference type="Pfam" id="PF03237">
    <property type="entry name" value="Terminase_6N"/>
    <property type="match status" value="1"/>
</dbReference>
<dbReference type="EMBL" id="LAZR01004139">
    <property type="protein sequence ID" value="KKN11415.1"/>
    <property type="molecule type" value="Genomic_DNA"/>
</dbReference>
<name>A0A0F9MVU2_9ZZZZ</name>
<gene>
    <name evidence="1" type="ORF">LCGC14_1026700</name>
</gene>
<organism evidence="1">
    <name type="scientific">marine sediment metagenome</name>
    <dbReference type="NCBI Taxonomy" id="412755"/>
    <lineage>
        <taxon>unclassified sequences</taxon>
        <taxon>metagenomes</taxon>
        <taxon>ecological metagenomes</taxon>
    </lineage>
</organism>
<sequence length="446" mass="51599">MMNIVKWKPSKKQEKAFEILKDNKTTELLYGGGAGGGKSYLGCVWLILCCLEYPGTRYLIGRSVLKSLKESTLLTFFEVCKSWGLKAGKHYKYNSMEGRITFFNDSEVFLKDLAFYPSDPEFDRLGSTEYTYAFLDEASQIVSKAKNIIMSRLRYKLVEFNLIPKLLIATNPTKNFAYYDFYKPDKEGTLKPYRRFLQALVHDNPYISKHYIENLKKLDKVSKERLLFGNWEYDDDPAKLMNYDAITDVFTNDFVAGGEKFITADLAMQGRDKFIIAVWSGMRCRIKLIKDKAEGKEIEEDLKRVATEEKIPRSQVIPDSGGMGSYLKSYMEGIKTFDGARKAFNKEFRNLRSECYFKLAEFVNKKEIYIECDDPYIKEQIIEELEQIKRDSVDKDDQKKKIISKEIIKEMLGRSPDFADILMMRMYPEVGLGKTGILKGGEDFFG</sequence>
<dbReference type="AlphaFoldDB" id="A0A0F9MVU2"/>
<reference evidence="1" key="1">
    <citation type="journal article" date="2015" name="Nature">
        <title>Complex archaea that bridge the gap between prokaryotes and eukaryotes.</title>
        <authorList>
            <person name="Spang A."/>
            <person name="Saw J.H."/>
            <person name="Jorgensen S.L."/>
            <person name="Zaremba-Niedzwiedzka K."/>
            <person name="Martijn J."/>
            <person name="Lind A.E."/>
            <person name="van Eijk R."/>
            <person name="Schleper C."/>
            <person name="Guy L."/>
            <person name="Ettema T.J."/>
        </authorList>
    </citation>
    <scope>NUCLEOTIDE SEQUENCE</scope>
</reference>
<comment type="caution">
    <text evidence="1">The sequence shown here is derived from an EMBL/GenBank/DDBJ whole genome shotgun (WGS) entry which is preliminary data.</text>
</comment>
<dbReference type="InterPro" id="IPR027417">
    <property type="entry name" value="P-loop_NTPase"/>
</dbReference>